<gene>
    <name evidence="7" type="ORF">QN062_06575</name>
    <name evidence="6" type="ORF">QN216_00770</name>
    <name evidence="5" type="ORF">QN217_09675</name>
</gene>
<evidence type="ECO:0000256" key="3">
    <source>
        <dbReference type="SAM" id="MobiDB-lite"/>
    </source>
</evidence>
<dbReference type="EMBL" id="CP129682">
    <property type="protein sequence ID" value="XDS48839.1"/>
    <property type="molecule type" value="Genomic_DNA"/>
</dbReference>
<evidence type="ECO:0000256" key="1">
    <source>
        <dbReference type="ARBA" id="ARBA00022801"/>
    </source>
</evidence>
<dbReference type="RefSeq" id="WP_369341037.1">
    <property type="nucleotide sequence ID" value="NZ_CP129675.1"/>
</dbReference>
<dbReference type="AlphaFoldDB" id="A0AB39ULN0"/>
<feature type="active site" description="Proton donor/acceptor" evidence="2">
    <location>
        <position position="186"/>
    </location>
</feature>
<dbReference type="CDD" id="cd05827">
    <property type="entry name" value="Sortase_C"/>
    <property type="match status" value="1"/>
</dbReference>
<feature type="transmembrane region" description="Helical" evidence="4">
    <location>
        <begin position="288"/>
        <end position="311"/>
    </location>
</feature>
<dbReference type="SUPFAM" id="SSF63817">
    <property type="entry name" value="Sortase"/>
    <property type="match status" value="1"/>
</dbReference>
<dbReference type="EMBL" id="CP129675">
    <property type="protein sequence ID" value="XDS46381.1"/>
    <property type="molecule type" value="Genomic_DNA"/>
</dbReference>
<dbReference type="InterPro" id="IPR005754">
    <property type="entry name" value="Sortase"/>
</dbReference>
<protein>
    <submittedName>
        <fullName evidence="7">Class C sortase</fullName>
    </submittedName>
</protein>
<evidence type="ECO:0000313" key="5">
    <source>
        <dbReference type="EMBL" id="XDS46381.1"/>
    </source>
</evidence>
<feature type="region of interest" description="Disordered" evidence="3">
    <location>
        <begin position="95"/>
        <end position="121"/>
    </location>
</feature>
<name>A0AB39ULN0_9BIFI</name>
<keyword evidence="4" id="KW-0472">Membrane</keyword>
<dbReference type="Gene3D" id="2.40.260.10">
    <property type="entry name" value="Sortase"/>
    <property type="match status" value="1"/>
</dbReference>
<evidence type="ECO:0000313" key="6">
    <source>
        <dbReference type="EMBL" id="XDS48839.1"/>
    </source>
</evidence>
<keyword evidence="4" id="KW-1133">Transmembrane helix</keyword>
<dbReference type="GO" id="GO:0016787">
    <property type="term" value="F:hydrolase activity"/>
    <property type="evidence" value="ECO:0007669"/>
    <property type="project" value="UniProtKB-KW"/>
</dbReference>
<dbReference type="NCBIfam" id="NF033745">
    <property type="entry name" value="class_C_sortase"/>
    <property type="match status" value="1"/>
</dbReference>
<feature type="transmembrane region" description="Helical" evidence="4">
    <location>
        <begin position="28"/>
        <end position="46"/>
    </location>
</feature>
<feature type="active site" description="Acyl-thioester intermediate" evidence="2">
    <location>
        <position position="248"/>
    </location>
</feature>
<sequence>MLPQFSEIIGSGQRTRPSLPVRVMQSRLWNVVLAMLVLIGAAIALYPSGADWFSTISHSRTLQVYQSAVQSKNDAEQLRDLRLATRYNESLGPNTVLDPFAGTSEGGSDGNAVSETGDSSSARQYDSLLNPAGDGVMATIVVPKIGLDLPIYHGTTEETLARGIGHLYGTSLPVGGKGTHAVLTGHNGYALSQLFSNIHKLVKGDTFQIHVEGETLTYRVDQIQIVEPDDMSSLQRVSGKDYVTLVTCTPTGVNSHRLLVRGVRVDTSGVANASLNENLSADRVVIPFPWWAVWLGSALTAAVWIVAGPTITVPARHRRL</sequence>
<dbReference type="InterPro" id="IPR023365">
    <property type="entry name" value="Sortase_dom-sf"/>
</dbReference>
<keyword evidence="1" id="KW-0378">Hydrolase</keyword>
<accession>A0AB39ULN0</accession>
<feature type="compositionally biased region" description="Polar residues" evidence="3">
    <location>
        <begin position="111"/>
        <end position="121"/>
    </location>
</feature>
<dbReference type="NCBIfam" id="TIGR01076">
    <property type="entry name" value="sortase_fam"/>
    <property type="match status" value="1"/>
</dbReference>
<dbReference type="InterPro" id="IPR042002">
    <property type="entry name" value="Sortase_C"/>
</dbReference>
<proteinExistence type="predicted"/>
<evidence type="ECO:0000313" key="7">
    <source>
        <dbReference type="EMBL" id="XDS50065.1"/>
    </source>
</evidence>
<evidence type="ECO:0000256" key="4">
    <source>
        <dbReference type="SAM" id="Phobius"/>
    </source>
</evidence>
<reference evidence="7" key="1">
    <citation type="submission" date="2023-07" db="EMBL/GenBank/DDBJ databases">
        <title>Bifidobacterium aquikefiriaerophilum sp. nov. and Bifidobacterium eccum sp. nov., isolated from water kefir.</title>
        <authorList>
            <person name="Breselge S."/>
            <person name="Bellassi P."/>
            <person name="Barcenilla C."/>
            <person name="Alvarez-Ordonez A."/>
            <person name="Morelli L."/>
            <person name="Cotter P.D."/>
        </authorList>
    </citation>
    <scope>NUCLEOTIDE SEQUENCE</scope>
    <source>
        <strain evidence="7">WK012_4_13</strain>
        <strain evidence="6">WK013_4_14</strain>
        <strain evidence="5">WK048_4_13</strain>
    </source>
</reference>
<evidence type="ECO:0000256" key="2">
    <source>
        <dbReference type="PIRSR" id="PIRSR605754-1"/>
    </source>
</evidence>
<keyword evidence="4" id="KW-0812">Transmembrane</keyword>
<dbReference type="Pfam" id="PF04203">
    <property type="entry name" value="Sortase"/>
    <property type="match status" value="1"/>
</dbReference>
<dbReference type="KEGG" id="bfk:QN062_06575"/>
<organism evidence="7">
    <name type="scientific">Bifidobacterium fermentum</name>
    <dbReference type="NCBI Taxonomy" id="3059035"/>
    <lineage>
        <taxon>Bacteria</taxon>
        <taxon>Bacillati</taxon>
        <taxon>Actinomycetota</taxon>
        <taxon>Actinomycetes</taxon>
        <taxon>Bifidobacteriales</taxon>
        <taxon>Bifidobacteriaceae</taxon>
        <taxon>Bifidobacterium</taxon>
    </lineage>
</organism>
<dbReference type="EMBL" id="CP129683">
    <property type="protein sequence ID" value="XDS50065.1"/>
    <property type="molecule type" value="Genomic_DNA"/>
</dbReference>